<keyword evidence="3 6" id="KW-1133">Transmembrane helix</keyword>
<keyword evidence="5 6" id="KW-0968">Cytoplasmic vesicle</keyword>
<feature type="compositionally biased region" description="Polar residues" evidence="7">
    <location>
        <begin position="21"/>
        <end position="36"/>
    </location>
</feature>
<accession>A0AAV9NQ93</accession>
<dbReference type="HAMAP" id="MF_03058">
    <property type="entry name" value="VMA21"/>
    <property type="match status" value="1"/>
</dbReference>
<organism evidence="8 9">
    <name type="scientific">Exophiala bonariae</name>
    <dbReference type="NCBI Taxonomy" id="1690606"/>
    <lineage>
        <taxon>Eukaryota</taxon>
        <taxon>Fungi</taxon>
        <taxon>Dikarya</taxon>
        <taxon>Ascomycota</taxon>
        <taxon>Pezizomycotina</taxon>
        <taxon>Eurotiomycetes</taxon>
        <taxon>Chaetothyriomycetidae</taxon>
        <taxon>Chaetothyriales</taxon>
        <taxon>Herpotrichiellaceae</taxon>
        <taxon>Exophiala</taxon>
    </lineage>
</organism>
<dbReference type="Proteomes" id="UP001358417">
    <property type="component" value="Unassembled WGS sequence"/>
</dbReference>
<feature type="region of interest" description="Disordered" evidence="7">
    <location>
        <begin position="1"/>
        <end position="36"/>
    </location>
</feature>
<comment type="function">
    <text evidence="6">Required for the assembly of the V0 complex of the vacuolar ATPase (V-ATPase) in the endoplasmic reticulum.</text>
</comment>
<feature type="transmembrane region" description="Helical" evidence="6">
    <location>
        <begin position="44"/>
        <end position="65"/>
    </location>
</feature>
<dbReference type="GO" id="GO:0012507">
    <property type="term" value="C:ER to Golgi transport vesicle membrane"/>
    <property type="evidence" value="ECO:0007669"/>
    <property type="project" value="UniProtKB-SubCell"/>
</dbReference>
<evidence type="ECO:0000256" key="3">
    <source>
        <dbReference type="ARBA" id="ARBA00022989"/>
    </source>
</evidence>
<dbReference type="InterPro" id="IPR019013">
    <property type="entry name" value="Vma21"/>
</dbReference>
<evidence type="ECO:0000256" key="2">
    <source>
        <dbReference type="ARBA" id="ARBA00022824"/>
    </source>
</evidence>
<evidence type="ECO:0000313" key="9">
    <source>
        <dbReference type="Proteomes" id="UP001358417"/>
    </source>
</evidence>
<comment type="subcellular location">
    <subcellularLocation>
        <location evidence="6">Endoplasmic reticulum membrane</location>
        <topology evidence="6">Multi-pass membrane protein</topology>
    </subcellularLocation>
    <subcellularLocation>
        <location evidence="6">Endoplasmic reticulum-Golgi intermediate compartment membrane</location>
        <topology evidence="6">Multi-pass membrane protein</topology>
    </subcellularLocation>
    <subcellularLocation>
        <location evidence="6">Cytoplasmic vesicle</location>
        <location evidence="6">COPII-coated vesicle membrane</location>
        <topology evidence="6">Multi-pass membrane protein</topology>
    </subcellularLocation>
</comment>
<dbReference type="PANTHER" id="PTHR31792:SF3">
    <property type="entry name" value="VACUOLAR ATPASE ASSEMBLY INTEGRAL MEMBRANE PROTEIN VMA21"/>
    <property type="match status" value="1"/>
</dbReference>
<dbReference type="GO" id="GO:0070072">
    <property type="term" value="P:vacuolar proton-transporting V-type ATPase complex assembly"/>
    <property type="evidence" value="ECO:0007669"/>
    <property type="project" value="UniProtKB-UniRule"/>
</dbReference>
<keyword evidence="2 6" id="KW-0256">Endoplasmic reticulum</keyword>
<comment type="caution">
    <text evidence="8">The sequence shown here is derived from an EMBL/GenBank/DDBJ whole genome shotgun (WGS) entry which is preliminary data.</text>
</comment>
<sequence length="115" mass="12440">MAARRPAAQQQQHAETEKTIAESQGGPSTVGLSSDTSPAVPAHVIYKLLFFTVAMVCVPLGSYFFTLKFLFRGNASYAGGFAAVMANVVLIGYIIAAVREDQSEKIEEEKRKKGQ</sequence>
<reference evidence="8 9" key="1">
    <citation type="submission" date="2023-08" db="EMBL/GenBank/DDBJ databases">
        <title>Black Yeasts Isolated from many extreme environments.</title>
        <authorList>
            <person name="Coleine C."/>
            <person name="Stajich J.E."/>
            <person name="Selbmann L."/>
        </authorList>
    </citation>
    <scope>NUCLEOTIDE SEQUENCE [LARGE SCALE GENOMIC DNA]</scope>
    <source>
        <strain evidence="8 9">CCFEE 5792</strain>
    </source>
</reference>
<evidence type="ECO:0008006" key="10">
    <source>
        <dbReference type="Google" id="ProtNLM"/>
    </source>
</evidence>
<protein>
    <recommendedName>
        <fullName evidence="10">Vacuolar ATPase assembly integral membrane protein VMA21</fullName>
    </recommendedName>
</protein>
<dbReference type="GeneID" id="89972830"/>
<gene>
    <name evidence="8" type="ORF">LTR84_004652</name>
</gene>
<dbReference type="GO" id="GO:0033116">
    <property type="term" value="C:endoplasmic reticulum-Golgi intermediate compartment membrane"/>
    <property type="evidence" value="ECO:0007669"/>
    <property type="project" value="UniProtKB-SubCell"/>
</dbReference>
<evidence type="ECO:0000256" key="4">
    <source>
        <dbReference type="ARBA" id="ARBA00023136"/>
    </source>
</evidence>
<dbReference type="EMBL" id="JAVRRD010000002">
    <property type="protein sequence ID" value="KAK5062579.1"/>
    <property type="molecule type" value="Genomic_DNA"/>
</dbReference>
<dbReference type="GO" id="GO:0005789">
    <property type="term" value="C:endoplasmic reticulum membrane"/>
    <property type="evidence" value="ECO:0007669"/>
    <property type="project" value="UniProtKB-SubCell"/>
</dbReference>
<evidence type="ECO:0000313" key="8">
    <source>
        <dbReference type="EMBL" id="KAK5062579.1"/>
    </source>
</evidence>
<keyword evidence="4 6" id="KW-0472">Membrane</keyword>
<keyword evidence="9" id="KW-1185">Reference proteome</keyword>
<proteinExistence type="inferred from homology"/>
<evidence type="ECO:0000256" key="5">
    <source>
        <dbReference type="ARBA" id="ARBA00023329"/>
    </source>
</evidence>
<evidence type="ECO:0000256" key="6">
    <source>
        <dbReference type="HAMAP-Rule" id="MF_03058"/>
    </source>
</evidence>
<comment type="caution">
    <text evidence="6">Lacks conserved residue(s) required for the propagation of feature annotation.</text>
</comment>
<evidence type="ECO:0000256" key="7">
    <source>
        <dbReference type="SAM" id="MobiDB-lite"/>
    </source>
</evidence>
<comment type="similarity">
    <text evidence="6">Belongs to the VMA21 family.</text>
</comment>
<dbReference type="Pfam" id="PF09446">
    <property type="entry name" value="VMA21"/>
    <property type="match status" value="1"/>
</dbReference>
<dbReference type="RefSeq" id="XP_064710851.1">
    <property type="nucleotide sequence ID" value="XM_064848227.1"/>
</dbReference>
<feature type="compositionally biased region" description="Low complexity" evidence="7">
    <location>
        <begin position="1"/>
        <end position="12"/>
    </location>
</feature>
<dbReference type="AlphaFoldDB" id="A0AAV9NQ93"/>
<feature type="transmembrane region" description="Helical" evidence="6">
    <location>
        <begin position="77"/>
        <end position="98"/>
    </location>
</feature>
<dbReference type="PANTHER" id="PTHR31792">
    <property type="entry name" value="VACUOLAR ATPASE ASSEMBLY INTEGRAL MEMBRANE PROTEIN VMA21"/>
    <property type="match status" value="1"/>
</dbReference>
<name>A0AAV9NQ93_9EURO</name>
<keyword evidence="1 6" id="KW-0812">Transmembrane</keyword>
<evidence type="ECO:0000256" key="1">
    <source>
        <dbReference type="ARBA" id="ARBA00022692"/>
    </source>
</evidence>